<dbReference type="InterPro" id="IPR003758">
    <property type="entry name" value="LpxK"/>
</dbReference>
<dbReference type="RefSeq" id="WP_008038354.1">
    <property type="nucleotide sequence ID" value="NZ_JH725147.1"/>
</dbReference>
<evidence type="ECO:0000313" key="15">
    <source>
        <dbReference type="EMBL" id="EJF90778.1"/>
    </source>
</evidence>
<dbReference type="Pfam" id="PF02606">
    <property type="entry name" value="LpxK"/>
    <property type="match status" value="1"/>
</dbReference>
<feature type="transmembrane region" description="Helical" evidence="14">
    <location>
        <begin position="15"/>
        <end position="32"/>
    </location>
</feature>
<organism evidence="15 17">
    <name type="scientific">Bartonella tamiae Th239</name>
    <dbReference type="NCBI Taxonomy" id="1094558"/>
    <lineage>
        <taxon>Bacteria</taxon>
        <taxon>Pseudomonadati</taxon>
        <taxon>Pseudomonadota</taxon>
        <taxon>Alphaproteobacteria</taxon>
        <taxon>Hyphomicrobiales</taxon>
        <taxon>Bartonellaceae</taxon>
        <taxon>Bartonella</taxon>
    </lineage>
</organism>
<keyword evidence="6 13" id="KW-0441">Lipid A biosynthesis</keyword>
<dbReference type="UniPathway" id="UPA00359">
    <property type="reaction ID" value="UER00482"/>
</dbReference>
<evidence type="ECO:0000256" key="1">
    <source>
        <dbReference type="ARBA" id="ARBA00002274"/>
    </source>
</evidence>
<dbReference type="PATRIC" id="fig|1094558.3.peg.697"/>
<dbReference type="AlphaFoldDB" id="J0ZQ76"/>
<evidence type="ECO:0000256" key="14">
    <source>
        <dbReference type="SAM" id="Phobius"/>
    </source>
</evidence>
<dbReference type="HAMAP" id="MF_00409">
    <property type="entry name" value="LpxK"/>
    <property type="match status" value="1"/>
</dbReference>
<dbReference type="NCBIfam" id="TIGR00682">
    <property type="entry name" value="lpxK"/>
    <property type="match status" value="1"/>
</dbReference>
<evidence type="ECO:0000256" key="11">
    <source>
        <dbReference type="ARBA" id="ARBA00023098"/>
    </source>
</evidence>
<evidence type="ECO:0000256" key="7">
    <source>
        <dbReference type="ARBA" id="ARBA00022679"/>
    </source>
</evidence>
<proteinExistence type="inferred from homology"/>
<dbReference type="OrthoDB" id="9766423at2"/>
<evidence type="ECO:0000256" key="13">
    <source>
        <dbReference type="HAMAP-Rule" id="MF_00409"/>
    </source>
</evidence>
<keyword evidence="17" id="KW-1185">Reference proteome</keyword>
<dbReference type="STRING" id="1094558.ME5_00637"/>
<keyword evidence="8 13" id="KW-0547">Nucleotide-binding</keyword>
<dbReference type="HOGENOM" id="CLU_038816_0_0_5"/>
<dbReference type="SUPFAM" id="SSF52540">
    <property type="entry name" value="P-loop containing nucleoside triphosphate hydrolases"/>
    <property type="match status" value="1"/>
</dbReference>
<dbReference type="GO" id="GO:0005886">
    <property type="term" value="C:plasma membrane"/>
    <property type="evidence" value="ECO:0007669"/>
    <property type="project" value="TreeGrafter"/>
</dbReference>
<dbReference type="EMBL" id="AIMB01000005">
    <property type="protein sequence ID" value="EJF90801.1"/>
    <property type="molecule type" value="Genomic_DNA"/>
</dbReference>
<sequence>MVSNTPKFWWQKKSFPHYLLMPLSGLYGFFAARKMHNKVPPKIDLPVLCVGNFTLGGAGKTPVAIALAQCATTMGLKPGIISRGYGRKNTQTRLVNSLQDTAHSVGDEPLLLAQYAPVAVSKNRLDGAKLLQNHGCNFIIMDDGFQSRRIFIDYALLVVDGIRGFGNGAVFPAGPLRAPLKSQLNYTDSIVTLTNEKNTLSEPLLDPKILIPLYQARLKPSATASVENQNFLAFAGIGNPEKFFRSIEELGGHIIQKHVFADHHFYTQVEIDRLSHLATKNNLLLATTLKDYMRLKGKRVYEDLQSMIIFDISVVFDDGDRCQKLIQTTIENATKRGVSLSS</sequence>
<dbReference type="eggNOG" id="COG1663">
    <property type="taxonomic scope" value="Bacteria"/>
</dbReference>
<keyword evidence="10 13" id="KW-0067">ATP-binding</keyword>
<dbReference type="PANTHER" id="PTHR42724">
    <property type="entry name" value="TETRAACYLDISACCHARIDE 4'-KINASE"/>
    <property type="match status" value="1"/>
</dbReference>
<evidence type="ECO:0000313" key="17">
    <source>
        <dbReference type="Proteomes" id="UP000008952"/>
    </source>
</evidence>
<evidence type="ECO:0000256" key="6">
    <source>
        <dbReference type="ARBA" id="ARBA00022556"/>
    </source>
</evidence>
<evidence type="ECO:0000256" key="10">
    <source>
        <dbReference type="ARBA" id="ARBA00022840"/>
    </source>
</evidence>
<dbReference type="GO" id="GO:0009244">
    <property type="term" value="P:lipopolysaccharide core region biosynthetic process"/>
    <property type="evidence" value="ECO:0007669"/>
    <property type="project" value="TreeGrafter"/>
</dbReference>
<comment type="pathway">
    <text evidence="2 13">Glycolipid biosynthesis; lipid IV(A) biosynthesis; lipid IV(A) from (3R)-3-hydroxytetradecanoyl-[acyl-carrier-protein] and UDP-N-acetyl-alpha-D-glucosamine: step 6/6.</text>
</comment>
<comment type="caution">
    <text evidence="15">The sequence shown here is derived from an EMBL/GenBank/DDBJ whole genome shotgun (WGS) entry which is preliminary data.</text>
</comment>
<evidence type="ECO:0000256" key="4">
    <source>
        <dbReference type="ARBA" id="ARBA00016436"/>
    </source>
</evidence>
<feature type="binding site" evidence="13">
    <location>
        <begin position="54"/>
        <end position="61"/>
    </location>
    <ligand>
        <name>ATP</name>
        <dbReference type="ChEBI" id="CHEBI:30616"/>
    </ligand>
</feature>
<comment type="catalytic activity">
    <reaction evidence="13">
        <text>a lipid A disaccharide + ATP = a lipid IVA + ADP + H(+)</text>
        <dbReference type="Rhea" id="RHEA:67840"/>
        <dbReference type="ChEBI" id="CHEBI:15378"/>
        <dbReference type="ChEBI" id="CHEBI:30616"/>
        <dbReference type="ChEBI" id="CHEBI:176343"/>
        <dbReference type="ChEBI" id="CHEBI:176425"/>
        <dbReference type="ChEBI" id="CHEBI:456216"/>
        <dbReference type="EC" id="2.7.1.130"/>
    </reaction>
</comment>
<keyword evidence="9 13" id="KW-0418">Kinase</keyword>
<protein>
    <recommendedName>
        <fullName evidence="4 13">Tetraacyldisaccharide 4'-kinase</fullName>
        <ecNumber evidence="3 13">2.7.1.130</ecNumber>
    </recommendedName>
    <alternativeName>
        <fullName evidence="12 13">Lipid A 4'-kinase</fullName>
    </alternativeName>
</protein>
<comment type="function">
    <text evidence="1 13">Transfers the gamma-phosphate of ATP to the 4'-position of a tetraacyldisaccharide 1-phosphate intermediate (termed DS-1-P) to form tetraacyldisaccharide 1,4'-bis-phosphate (lipid IVA).</text>
</comment>
<evidence type="ECO:0000256" key="2">
    <source>
        <dbReference type="ARBA" id="ARBA00004870"/>
    </source>
</evidence>
<comment type="similarity">
    <text evidence="13">Belongs to the LpxK family.</text>
</comment>
<evidence type="ECO:0000256" key="9">
    <source>
        <dbReference type="ARBA" id="ARBA00022777"/>
    </source>
</evidence>
<evidence type="ECO:0000313" key="16">
    <source>
        <dbReference type="EMBL" id="EJF90801.1"/>
    </source>
</evidence>
<keyword evidence="14" id="KW-1133">Transmembrane helix</keyword>
<keyword evidence="14" id="KW-0472">Membrane</keyword>
<dbReference type="GO" id="GO:0009245">
    <property type="term" value="P:lipid A biosynthetic process"/>
    <property type="evidence" value="ECO:0007669"/>
    <property type="project" value="UniProtKB-UniRule"/>
</dbReference>
<keyword evidence="14" id="KW-0812">Transmembrane</keyword>
<evidence type="ECO:0000256" key="12">
    <source>
        <dbReference type="ARBA" id="ARBA00029757"/>
    </source>
</evidence>
<evidence type="ECO:0000256" key="5">
    <source>
        <dbReference type="ARBA" id="ARBA00022516"/>
    </source>
</evidence>
<dbReference type="GO" id="GO:0005524">
    <property type="term" value="F:ATP binding"/>
    <property type="evidence" value="ECO:0007669"/>
    <property type="project" value="UniProtKB-UniRule"/>
</dbReference>
<reference evidence="15 17" key="1">
    <citation type="submission" date="2012-03" db="EMBL/GenBank/DDBJ databases">
        <title>The Genome Sequence of Bartonella tamiae Th239.</title>
        <authorList>
            <consortium name="The Broad Institute Genome Sequencing Platform"/>
            <consortium name="The Broad Institute Genome Sequencing Center for Infectious Disease"/>
            <person name="Feldgarden M."/>
            <person name="Kirby J."/>
            <person name="Kosoy M."/>
            <person name="Birtles R."/>
            <person name="Probert W.S."/>
            <person name="Chiaraviglio L."/>
            <person name="Young S.K."/>
            <person name="Zeng Q."/>
            <person name="Gargeya S."/>
            <person name="Fitzgerald M."/>
            <person name="Haas B."/>
            <person name="Abouelleil A."/>
            <person name="Alvarado L."/>
            <person name="Arachchi H.M."/>
            <person name="Berlin A."/>
            <person name="Chapman S.B."/>
            <person name="Gearin G."/>
            <person name="Goldberg J."/>
            <person name="Griggs A."/>
            <person name="Gujja S."/>
            <person name="Hansen M."/>
            <person name="Heiman D."/>
            <person name="Howarth C."/>
            <person name="Larimer J."/>
            <person name="Lui A."/>
            <person name="MacDonald P.J.P."/>
            <person name="McCowen C."/>
            <person name="Montmayeur A."/>
            <person name="Murphy C."/>
            <person name="Neiman D."/>
            <person name="Pearson M."/>
            <person name="Priest M."/>
            <person name="Roberts A."/>
            <person name="Saif S."/>
            <person name="Shea T."/>
            <person name="Sisk P."/>
            <person name="Stolte C."/>
            <person name="Sykes S."/>
            <person name="Wortman J."/>
            <person name="Nusbaum C."/>
            <person name="Birren B."/>
        </authorList>
    </citation>
    <scope>NUCLEOTIDE SEQUENCE [LARGE SCALE GENOMIC DNA]</scope>
    <source>
        <strain evidence="15 17">Th239</strain>
    </source>
</reference>
<keyword evidence="7 13" id="KW-0808">Transferase</keyword>
<dbReference type="EC" id="2.7.1.130" evidence="3 13"/>
<accession>J0ZQ76</accession>
<dbReference type="PANTHER" id="PTHR42724:SF1">
    <property type="entry name" value="TETRAACYLDISACCHARIDE 4'-KINASE, MITOCHONDRIAL-RELATED"/>
    <property type="match status" value="1"/>
</dbReference>
<dbReference type="InterPro" id="IPR027417">
    <property type="entry name" value="P-loop_NTPase"/>
</dbReference>
<dbReference type="EMBL" id="AIMB01000006">
    <property type="protein sequence ID" value="EJF90778.1"/>
    <property type="molecule type" value="Genomic_DNA"/>
</dbReference>
<name>J0ZQ76_9HYPH</name>
<evidence type="ECO:0000256" key="3">
    <source>
        <dbReference type="ARBA" id="ARBA00012071"/>
    </source>
</evidence>
<gene>
    <name evidence="13" type="primary">lpxK</name>
    <name evidence="16" type="ORF">ME5_00637</name>
    <name evidence="15" type="ORF">ME5_00646</name>
</gene>
<keyword evidence="5 13" id="KW-0444">Lipid biosynthesis</keyword>
<evidence type="ECO:0000256" key="8">
    <source>
        <dbReference type="ARBA" id="ARBA00022741"/>
    </source>
</evidence>
<dbReference type="Proteomes" id="UP000008952">
    <property type="component" value="Unassembled WGS sequence"/>
</dbReference>
<dbReference type="GO" id="GO:0009029">
    <property type="term" value="F:lipid-A 4'-kinase activity"/>
    <property type="evidence" value="ECO:0007669"/>
    <property type="project" value="UniProtKB-UniRule"/>
</dbReference>
<keyword evidence="11 13" id="KW-0443">Lipid metabolism</keyword>